<reference evidence="2 3" key="1">
    <citation type="submission" date="2019-07" db="EMBL/GenBank/DDBJ databases">
        <title>Whole genome shotgun sequence of Myxococcus fulvus NBRC 100333.</title>
        <authorList>
            <person name="Hosoyama A."/>
            <person name="Uohara A."/>
            <person name="Ohji S."/>
            <person name="Ichikawa N."/>
        </authorList>
    </citation>
    <scope>NUCLEOTIDE SEQUENCE [LARGE SCALE GENOMIC DNA]</scope>
    <source>
        <strain evidence="2 3">NBRC 100333</strain>
    </source>
</reference>
<evidence type="ECO:0000313" key="2">
    <source>
        <dbReference type="EMBL" id="GEN05343.1"/>
    </source>
</evidence>
<feature type="chain" id="PRO_5021872063" description="Lipoprotein" evidence="1">
    <location>
        <begin position="36"/>
        <end position="288"/>
    </location>
</feature>
<organism evidence="2 3">
    <name type="scientific">Myxococcus fulvus</name>
    <dbReference type="NCBI Taxonomy" id="33"/>
    <lineage>
        <taxon>Bacteria</taxon>
        <taxon>Pseudomonadati</taxon>
        <taxon>Myxococcota</taxon>
        <taxon>Myxococcia</taxon>
        <taxon>Myxococcales</taxon>
        <taxon>Cystobacterineae</taxon>
        <taxon>Myxococcaceae</taxon>
        <taxon>Myxococcus</taxon>
    </lineage>
</organism>
<evidence type="ECO:0000256" key="1">
    <source>
        <dbReference type="SAM" id="SignalP"/>
    </source>
</evidence>
<dbReference type="AlphaFoldDB" id="A0A511SVI3"/>
<dbReference type="EMBL" id="BJXR01000006">
    <property type="protein sequence ID" value="GEN05343.1"/>
    <property type="molecule type" value="Genomic_DNA"/>
</dbReference>
<keyword evidence="1" id="KW-0732">Signal</keyword>
<proteinExistence type="predicted"/>
<gene>
    <name evidence="2" type="ORF">MFU01_03800</name>
</gene>
<sequence>MQVQSRGCRAYARGMSSLLVVLAAALLAASPVAKRDECEGKVRVHRAWVFRGGATVEPPPSAELVAIDFSHRDAEPVRIQLQDGAGRPPASDFQWVLLDDQGAPVDRYFESLGAAAKPRRLALITAVPKGTRALKLAFQGVCVVDLTVQARGPEWPPLPQVELRSWTRQGPAATALVAVRWLLDGELPTGFALQGNKLRRPIAAIAVDAKGQRLSRGTLQQRHFLVRYWLDADSPELLESHSGPLRLPPLVEAPLPAPLSKALTRVEALGLDSDDPYEARRFGLSPRP</sequence>
<name>A0A511SVI3_MYXFU</name>
<evidence type="ECO:0008006" key="4">
    <source>
        <dbReference type="Google" id="ProtNLM"/>
    </source>
</evidence>
<dbReference type="Proteomes" id="UP000321514">
    <property type="component" value="Unassembled WGS sequence"/>
</dbReference>
<protein>
    <recommendedName>
        <fullName evidence="4">Lipoprotein</fullName>
    </recommendedName>
</protein>
<comment type="caution">
    <text evidence="2">The sequence shown here is derived from an EMBL/GenBank/DDBJ whole genome shotgun (WGS) entry which is preliminary data.</text>
</comment>
<evidence type="ECO:0000313" key="3">
    <source>
        <dbReference type="Proteomes" id="UP000321514"/>
    </source>
</evidence>
<accession>A0A511SVI3</accession>
<feature type="signal peptide" evidence="1">
    <location>
        <begin position="1"/>
        <end position="35"/>
    </location>
</feature>